<dbReference type="EMBL" id="CAWYQH010000119">
    <property type="protein sequence ID" value="CAK8691417.1"/>
    <property type="molecule type" value="Genomic_DNA"/>
</dbReference>
<evidence type="ECO:0000313" key="2">
    <source>
        <dbReference type="EMBL" id="CAK8691417.1"/>
    </source>
</evidence>
<accession>A0ABP0GI51</accession>
<evidence type="ECO:0008006" key="4">
    <source>
        <dbReference type="Google" id="ProtNLM"/>
    </source>
</evidence>
<sequence length="103" mass="11597">MCQCNSGAQYVSSLVVSVMLIQLRVMSNANWCIRYTLVIRSINSTGKQCEYNNRGKVQKNETNSQLGTGHNAYVSMYMIQFIRNGQFTGVTTCYDKGCLPHTQ</sequence>
<feature type="signal peptide" evidence="1">
    <location>
        <begin position="1"/>
        <end position="29"/>
    </location>
</feature>
<dbReference type="Proteomes" id="UP001642483">
    <property type="component" value="Unassembled WGS sequence"/>
</dbReference>
<reference evidence="2 3" key="1">
    <citation type="submission" date="2024-02" db="EMBL/GenBank/DDBJ databases">
        <authorList>
            <person name="Daric V."/>
            <person name="Darras S."/>
        </authorList>
    </citation>
    <scope>NUCLEOTIDE SEQUENCE [LARGE SCALE GENOMIC DNA]</scope>
</reference>
<evidence type="ECO:0000313" key="3">
    <source>
        <dbReference type="Proteomes" id="UP001642483"/>
    </source>
</evidence>
<protein>
    <recommendedName>
        <fullName evidence="4">Secreted protein</fullName>
    </recommendedName>
</protein>
<gene>
    <name evidence="2" type="ORF">CVLEPA_LOCUS24128</name>
</gene>
<keyword evidence="1" id="KW-0732">Signal</keyword>
<keyword evidence="3" id="KW-1185">Reference proteome</keyword>
<comment type="caution">
    <text evidence="2">The sequence shown here is derived from an EMBL/GenBank/DDBJ whole genome shotgun (WGS) entry which is preliminary data.</text>
</comment>
<name>A0ABP0GI51_CLALP</name>
<evidence type="ECO:0000256" key="1">
    <source>
        <dbReference type="SAM" id="SignalP"/>
    </source>
</evidence>
<feature type="chain" id="PRO_5045512276" description="Secreted protein" evidence="1">
    <location>
        <begin position="30"/>
        <end position="103"/>
    </location>
</feature>
<proteinExistence type="predicted"/>
<organism evidence="2 3">
    <name type="scientific">Clavelina lepadiformis</name>
    <name type="common">Light-bulb sea squirt</name>
    <name type="synonym">Ascidia lepadiformis</name>
    <dbReference type="NCBI Taxonomy" id="159417"/>
    <lineage>
        <taxon>Eukaryota</taxon>
        <taxon>Metazoa</taxon>
        <taxon>Chordata</taxon>
        <taxon>Tunicata</taxon>
        <taxon>Ascidiacea</taxon>
        <taxon>Aplousobranchia</taxon>
        <taxon>Clavelinidae</taxon>
        <taxon>Clavelina</taxon>
    </lineage>
</organism>